<evidence type="ECO:0000313" key="4">
    <source>
        <dbReference type="WBParaSite" id="GPUH_0002551401-mRNA-1"/>
    </source>
</evidence>
<protein>
    <submittedName>
        <fullName evidence="4">Prothymosin alpha</fullName>
    </submittedName>
</protein>
<dbReference type="Proteomes" id="UP000271098">
    <property type="component" value="Unassembled WGS sequence"/>
</dbReference>
<feature type="compositionally biased region" description="Basic and acidic residues" evidence="1">
    <location>
        <begin position="1"/>
        <end position="14"/>
    </location>
</feature>
<evidence type="ECO:0000313" key="3">
    <source>
        <dbReference type="Proteomes" id="UP000271098"/>
    </source>
</evidence>
<evidence type="ECO:0000313" key="2">
    <source>
        <dbReference type="EMBL" id="VDN44264.1"/>
    </source>
</evidence>
<reference evidence="4" key="1">
    <citation type="submission" date="2016-06" db="UniProtKB">
        <authorList>
            <consortium name="WormBaseParasite"/>
        </authorList>
    </citation>
    <scope>IDENTIFICATION</scope>
</reference>
<dbReference type="WBParaSite" id="GPUH_0002551401-mRNA-1">
    <property type="protein sequence ID" value="GPUH_0002551401-mRNA-1"/>
    <property type="gene ID" value="GPUH_0002551401"/>
</dbReference>
<gene>
    <name evidence="2" type="ORF">GPUH_LOCUS25483</name>
</gene>
<accession>A0A183EWZ3</accession>
<reference evidence="2 3" key="2">
    <citation type="submission" date="2018-11" db="EMBL/GenBank/DDBJ databases">
        <authorList>
            <consortium name="Pathogen Informatics"/>
        </authorList>
    </citation>
    <scope>NUCLEOTIDE SEQUENCE [LARGE SCALE GENOMIC DNA]</scope>
</reference>
<proteinExistence type="predicted"/>
<evidence type="ECO:0000256" key="1">
    <source>
        <dbReference type="SAM" id="MobiDB-lite"/>
    </source>
</evidence>
<feature type="region of interest" description="Disordered" evidence="1">
    <location>
        <begin position="1"/>
        <end position="50"/>
    </location>
</feature>
<organism evidence="4">
    <name type="scientific">Gongylonema pulchrum</name>
    <dbReference type="NCBI Taxonomy" id="637853"/>
    <lineage>
        <taxon>Eukaryota</taxon>
        <taxon>Metazoa</taxon>
        <taxon>Ecdysozoa</taxon>
        <taxon>Nematoda</taxon>
        <taxon>Chromadorea</taxon>
        <taxon>Rhabditida</taxon>
        <taxon>Spirurina</taxon>
        <taxon>Spiruromorpha</taxon>
        <taxon>Spiruroidea</taxon>
        <taxon>Gongylonematidae</taxon>
        <taxon>Gongylonema</taxon>
    </lineage>
</organism>
<name>A0A183EWZ3_9BILA</name>
<sequence length="50" mass="5420">MSEKSDQQMVEREATTTTTGCGSQITDMARPNKSAKLAKQNGVDEDEGDE</sequence>
<keyword evidence="3" id="KW-1185">Reference proteome</keyword>
<dbReference type="AlphaFoldDB" id="A0A183EWZ3"/>
<dbReference type="EMBL" id="UYRT01105404">
    <property type="protein sequence ID" value="VDN44264.1"/>
    <property type="molecule type" value="Genomic_DNA"/>
</dbReference>